<organism evidence="3 4">
    <name type="scientific">Fusarium torulosum</name>
    <dbReference type="NCBI Taxonomy" id="33205"/>
    <lineage>
        <taxon>Eukaryota</taxon>
        <taxon>Fungi</taxon>
        <taxon>Dikarya</taxon>
        <taxon>Ascomycota</taxon>
        <taxon>Pezizomycotina</taxon>
        <taxon>Sordariomycetes</taxon>
        <taxon>Hypocreomycetidae</taxon>
        <taxon>Hypocreales</taxon>
        <taxon>Nectriaceae</taxon>
        <taxon>Fusarium</taxon>
    </lineage>
</organism>
<accession>A0AAE8M145</accession>
<dbReference type="InterPro" id="IPR002347">
    <property type="entry name" value="SDR_fam"/>
</dbReference>
<comment type="similarity">
    <text evidence="1">Belongs to the short-chain dehydrogenases/reductases (SDR) family.</text>
</comment>
<evidence type="ECO:0000256" key="1">
    <source>
        <dbReference type="ARBA" id="ARBA00006484"/>
    </source>
</evidence>
<evidence type="ECO:0000256" key="2">
    <source>
        <dbReference type="ARBA" id="ARBA00023002"/>
    </source>
</evidence>
<gene>
    <name evidence="3" type="ORF">FTOL_01977</name>
</gene>
<dbReference type="Proteomes" id="UP001187734">
    <property type="component" value="Unassembled WGS sequence"/>
</dbReference>
<reference evidence="3" key="1">
    <citation type="submission" date="2018-03" db="EMBL/GenBank/DDBJ databases">
        <authorList>
            <person name="Guldener U."/>
        </authorList>
    </citation>
    <scope>NUCLEOTIDE SEQUENCE</scope>
</reference>
<dbReference type="AlphaFoldDB" id="A0AAE8M145"/>
<dbReference type="PANTHER" id="PTHR43669:SF4">
    <property type="entry name" value="SHORT-CHAIN DEHYDROGENASE"/>
    <property type="match status" value="1"/>
</dbReference>
<keyword evidence="2" id="KW-0560">Oxidoreductase</keyword>
<name>A0AAE8M145_9HYPO</name>
<evidence type="ECO:0000313" key="4">
    <source>
        <dbReference type="Proteomes" id="UP001187734"/>
    </source>
</evidence>
<proteinExistence type="inferred from homology"/>
<dbReference type="SUPFAM" id="SSF51735">
    <property type="entry name" value="NAD(P)-binding Rossmann-fold domains"/>
    <property type="match status" value="1"/>
</dbReference>
<dbReference type="PANTHER" id="PTHR43669">
    <property type="entry name" value="5-KETO-D-GLUCONATE 5-REDUCTASE"/>
    <property type="match status" value="1"/>
</dbReference>
<protein>
    <submittedName>
        <fullName evidence="3">Uncharacterized protein</fullName>
    </submittedName>
</protein>
<dbReference type="EMBL" id="ONZP01000056">
    <property type="protein sequence ID" value="SPJ72249.1"/>
    <property type="molecule type" value="Genomic_DNA"/>
</dbReference>
<sequence>MTSPIVLILGAGAKVGQAVAKAFQAKGYKLALASRSQDPKTSTGDELHIPTDCSDTDSVLQAFAKTRSVFGHPNVVIYNGKSTLSLTNHIYSCQVAYDSAESDPADIFGLSLDAFKKATTTNLLSAYAAAQEAVKGWKELPSSSKPTFIYTGNCENVAPIPILMALGVGKSGAASFIEVGAKSYKDKGYKFYYADERHEDNSPMWKGVNAEGHATLYTELAEGDEQLEWQQTFVRGLGYRKLPTPQI</sequence>
<dbReference type="Gene3D" id="3.40.50.720">
    <property type="entry name" value="NAD(P)-binding Rossmann-like Domain"/>
    <property type="match status" value="1"/>
</dbReference>
<dbReference type="GO" id="GO:0016491">
    <property type="term" value="F:oxidoreductase activity"/>
    <property type="evidence" value="ECO:0007669"/>
    <property type="project" value="UniProtKB-KW"/>
</dbReference>
<evidence type="ECO:0000313" key="3">
    <source>
        <dbReference type="EMBL" id="SPJ72249.1"/>
    </source>
</evidence>
<dbReference type="Pfam" id="PF00106">
    <property type="entry name" value="adh_short"/>
    <property type="match status" value="1"/>
</dbReference>
<comment type="caution">
    <text evidence="3">The sequence shown here is derived from an EMBL/GenBank/DDBJ whole genome shotgun (WGS) entry which is preliminary data.</text>
</comment>
<keyword evidence="4" id="KW-1185">Reference proteome</keyword>
<dbReference type="InterPro" id="IPR036291">
    <property type="entry name" value="NAD(P)-bd_dom_sf"/>
</dbReference>